<comment type="caution">
    <text evidence="8">The sequence shown here is derived from an EMBL/GenBank/DDBJ whole genome shotgun (WGS) entry which is preliminary data.</text>
</comment>
<evidence type="ECO:0000256" key="3">
    <source>
        <dbReference type="ARBA" id="ARBA00022692"/>
    </source>
</evidence>
<feature type="domain" description="Major facilitator superfamily (MFS) profile" evidence="7">
    <location>
        <begin position="43"/>
        <end position="567"/>
    </location>
</feature>
<evidence type="ECO:0000313" key="9">
    <source>
        <dbReference type="Proteomes" id="UP000053095"/>
    </source>
</evidence>
<sequence length="618" mass="68774">MGRMMHRLYKTDRARDFDHETDRYVRMQQIYETIDRQKYQWVVVFVAGVGFFLDGYTLFASNIALPMIQYVYWHDETGSRRLTFINIATLAGTVVGQIAFGFLADKRGRKRMYGVELVLLIVSTLGVTMASTGANNSMSIYAWLIWWRIATGVAVGADYPLSAVITSEFAPTKHRARMLASVFFMQPLGQLAGNIVALIVVAATRSRINSDTVRAVDIMWRWVIGIGVIPGVVASLFRFAIPETPRYLLDIDNDPIKAEFDATTLFGSEQQHVEMGMGSEFGSPWDGTTLPKAASFSSYASAGGSASFDDAGSITPNTEYTLHPPTFQSHWRVVWNDVVYYFWKEGNWRTLLGTSVAWMLLDFGFYGIQLSNPQFLAKTWGDLELNGPAPSWKTTTDPNESIYSSFLQTSVEAMVILNAGSVLGGFLLIVFAPKLNRVHLQKYGFLALACMFIAMGVMFITVHKEGPVAIALYIIGQSLFNFGPNATTYMLPAELFPTRYRATCHGISAASGKLGSILVELFTVYYNIGSTSTAVSSTVRYGWILVVFSAAMIVGSIVTHFLIPSVQHKGRPTGRVCSDFFNQKEKTLESLALGRLGESSRYAVRRTRSVHRLPTRRF</sequence>
<feature type="transmembrane region" description="Helical" evidence="6">
    <location>
        <begin position="413"/>
        <end position="431"/>
    </location>
</feature>
<feature type="transmembrane region" description="Helical" evidence="6">
    <location>
        <begin position="350"/>
        <end position="368"/>
    </location>
</feature>
<dbReference type="InterPro" id="IPR005828">
    <property type="entry name" value="MFS_sugar_transport-like"/>
</dbReference>
<keyword evidence="5 6" id="KW-0472">Membrane</keyword>
<feature type="transmembrane region" description="Helical" evidence="6">
    <location>
        <begin position="540"/>
        <end position="563"/>
    </location>
</feature>
<dbReference type="GO" id="GO:0016020">
    <property type="term" value="C:membrane"/>
    <property type="evidence" value="ECO:0007669"/>
    <property type="project" value="UniProtKB-SubCell"/>
</dbReference>
<dbReference type="InterPro" id="IPR036259">
    <property type="entry name" value="MFS_trans_sf"/>
</dbReference>
<feature type="transmembrane region" description="Helical" evidence="6">
    <location>
        <begin position="41"/>
        <end position="64"/>
    </location>
</feature>
<dbReference type="PANTHER" id="PTHR23511:SF34">
    <property type="entry name" value="SYNAPTIC VESICLE GLYCOPROTEIN 2"/>
    <property type="match status" value="1"/>
</dbReference>
<dbReference type="EMBL" id="DF933813">
    <property type="protein sequence ID" value="GAM35276.1"/>
    <property type="molecule type" value="Genomic_DNA"/>
</dbReference>
<feature type="transmembrane region" description="Helical" evidence="6">
    <location>
        <begin position="443"/>
        <end position="462"/>
    </location>
</feature>
<reference evidence="9" key="1">
    <citation type="journal article" date="2015" name="Genome Announc.">
        <title>Draft genome sequence of Talaromyces cellulolyticus strain Y-94, a source of lignocellulosic biomass-degrading enzymes.</title>
        <authorList>
            <person name="Fujii T."/>
            <person name="Koike H."/>
            <person name="Sawayama S."/>
            <person name="Yano S."/>
            <person name="Inoue H."/>
        </authorList>
    </citation>
    <scope>NUCLEOTIDE SEQUENCE [LARGE SCALE GENOMIC DNA]</scope>
    <source>
        <strain evidence="9">Y-94</strain>
    </source>
</reference>
<dbReference type="Gene3D" id="1.20.1250.20">
    <property type="entry name" value="MFS general substrate transporter like domains"/>
    <property type="match status" value="2"/>
</dbReference>
<dbReference type="InterPro" id="IPR020846">
    <property type="entry name" value="MFS_dom"/>
</dbReference>
<protein>
    <recommendedName>
        <fullName evidence="7">Major facilitator superfamily (MFS) profile domain-containing protein</fullName>
    </recommendedName>
</protein>
<feature type="transmembrane region" description="Helical" evidence="6">
    <location>
        <begin position="182"/>
        <end position="202"/>
    </location>
</feature>
<keyword evidence="9" id="KW-1185">Reference proteome</keyword>
<keyword evidence="3 6" id="KW-0812">Transmembrane</keyword>
<keyword evidence="2" id="KW-0813">Transport</keyword>
<dbReference type="Proteomes" id="UP000053095">
    <property type="component" value="Unassembled WGS sequence"/>
</dbReference>
<feature type="transmembrane region" description="Helical" evidence="6">
    <location>
        <begin position="115"/>
        <end position="134"/>
    </location>
</feature>
<feature type="transmembrane region" description="Helical" evidence="6">
    <location>
        <begin position="503"/>
        <end position="528"/>
    </location>
</feature>
<name>A0A6V8H3N5_TALPI</name>
<evidence type="ECO:0000256" key="1">
    <source>
        <dbReference type="ARBA" id="ARBA00004141"/>
    </source>
</evidence>
<accession>A0A6V8H3N5</accession>
<evidence type="ECO:0000259" key="7">
    <source>
        <dbReference type="PROSITE" id="PS50850"/>
    </source>
</evidence>
<keyword evidence="4 6" id="KW-1133">Transmembrane helix</keyword>
<comment type="subcellular location">
    <subcellularLocation>
        <location evidence="1">Membrane</location>
        <topology evidence="1">Multi-pass membrane protein</topology>
    </subcellularLocation>
</comment>
<proteinExistence type="predicted"/>
<evidence type="ECO:0000313" key="8">
    <source>
        <dbReference type="EMBL" id="GAM35276.1"/>
    </source>
</evidence>
<dbReference type="GO" id="GO:0022857">
    <property type="term" value="F:transmembrane transporter activity"/>
    <property type="evidence" value="ECO:0007669"/>
    <property type="project" value="InterPro"/>
</dbReference>
<evidence type="ECO:0000256" key="6">
    <source>
        <dbReference type="SAM" id="Phobius"/>
    </source>
</evidence>
<dbReference type="Pfam" id="PF00083">
    <property type="entry name" value="Sugar_tr"/>
    <property type="match status" value="2"/>
</dbReference>
<dbReference type="PROSITE" id="PS50850">
    <property type="entry name" value="MFS"/>
    <property type="match status" value="1"/>
</dbReference>
<gene>
    <name evidence="8" type="ORF">TCE0_017f03483</name>
</gene>
<feature type="transmembrane region" description="Helical" evidence="6">
    <location>
        <begin position="140"/>
        <end position="161"/>
    </location>
</feature>
<feature type="transmembrane region" description="Helical" evidence="6">
    <location>
        <begin position="84"/>
        <end position="103"/>
    </location>
</feature>
<evidence type="ECO:0000256" key="4">
    <source>
        <dbReference type="ARBA" id="ARBA00022989"/>
    </source>
</evidence>
<dbReference type="PANTHER" id="PTHR23511">
    <property type="entry name" value="SYNAPTIC VESICLE GLYCOPROTEIN 2"/>
    <property type="match status" value="1"/>
</dbReference>
<feature type="transmembrane region" description="Helical" evidence="6">
    <location>
        <begin position="468"/>
        <end position="491"/>
    </location>
</feature>
<evidence type="ECO:0000256" key="5">
    <source>
        <dbReference type="ARBA" id="ARBA00023136"/>
    </source>
</evidence>
<dbReference type="SUPFAM" id="SSF103473">
    <property type="entry name" value="MFS general substrate transporter"/>
    <property type="match status" value="1"/>
</dbReference>
<evidence type="ECO:0000256" key="2">
    <source>
        <dbReference type="ARBA" id="ARBA00022448"/>
    </source>
</evidence>
<dbReference type="AlphaFoldDB" id="A0A6V8H3N5"/>
<organism evidence="8 9">
    <name type="scientific">Talaromyces pinophilus</name>
    <name type="common">Penicillium pinophilum</name>
    <dbReference type="NCBI Taxonomy" id="128442"/>
    <lineage>
        <taxon>Eukaryota</taxon>
        <taxon>Fungi</taxon>
        <taxon>Dikarya</taxon>
        <taxon>Ascomycota</taxon>
        <taxon>Pezizomycotina</taxon>
        <taxon>Eurotiomycetes</taxon>
        <taxon>Eurotiomycetidae</taxon>
        <taxon>Eurotiales</taxon>
        <taxon>Trichocomaceae</taxon>
        <taxon>Talaromyces</taxon>
        <taxon>Talaromyces sect. Talaromyces</taxon>
    </lineage>
</organism>
<feature type="transmembrane region" description="Helical" evidence="6">
    <location>
        <begin position="222"/>
        <end position="241"/>
    </location>
</feature>